<evidence type="ECO:0000313" key="2">
    <source>
        <dbReference type="EMBL" id="VEL33980.1"/>
    </source>
</evidence>
<sequence>MSPPDSGISLSGLSEVEPGTKASIASQQSYITHTSSGPSANSITTHPPGAHRNLGTGPPVLGGMSTGYFSATPERNLSSSSSLVSGRSADTKTAIAATSGSASALITDLAITELRHPANPFDDDTGDSLFPTCVDSADEALLPGNPFGDEALGHSPPQTTKQSRSPPLLNPFD</sequence>
<name>A0A448XD96_9PLAT</name>
<dbReference type="Proteomes" id="UP000784294">
    <property type="component" value="Unassembled WGS sequence"/>
</dbReference>
<feature type="region of interest" description="Disordered" evidence="1">
    <location>
        <begin position="1"/>
        <end position="87"/>
    </location>
</feature>
<gene>
    <name evidence="2" type="ORF">PXEA_LOCUS27420</name>
</gene>
<feature type="region of interest" description="Disordered" evidence="1">
    <location>
        <begin position="137"/>
        <end position="173"/>
    </location>
</feature>
<feature type="compositionally biased region" description="Polar residues" evidence="1">
    <location>
        <begin position="156"/>
        <end position="165"/>
    </location>
</feature>
<feature type="compositionally biased region" description="Low complexity" evidence="1">
    <location>
        <begin position="78"/>
        <end position="87"/>
    </location>
</feature>
<evidence type="ECO:0000256" key="1">
    <source>
        <dbReference type="SAM" id="MobiDB-lite"/>
    </source>
</evidence>
<comment type="caution">
    <text evidence="2">The sequence shown here is derived from an EMBL/GenBank/DDBJ whole genome shotgun (WGS) entry which is preliminary data.</text>
</comment>
<organism evidence="2 3">
    <name type="scientific">Protopolystoma xenopodis</name>
    <dbReference type="NCBI Taxonomy" id="117903"/>
    <lineage>
        <taxon>Eukaryota</taxon>
        <taxon>Metazoa</taxon>
        <taxon>Spiralia</taxon>
        <taxon>Lophotrochozoa</taxon>
        <taxon>Platyhelminthes</taxon>
        <taxon>Monogenea</taxon>
        <taxon>Polyopisthocotylea</taxon>
        <taxon>Polystomatidea</taxon>
        <taxon>Polystomatidae</taxon>
        <taxon>Protopolystoma</taxon>
    </lineage>
</organism>
<dbReference type="AlphaFoldDB" id="A0A448XD96"/>
<feature type="compositionally biased region" description="Polar residues" evidence="1">
    <location>
        <begin position="23"/>
        <end position="45"/>
    </location>
</feature>
<keyword evidence="3" id="KW-1185">Reference proteome</keyword>
<dbReference type="EMBL" id="CAAALY010246768">
    <property type="protein sequence ID" value="VEL33980.1"/>
    <property type="molecule type" value="Genomic_DNA"/>
</dbReference>
<accession>A0A448XD96</accession>
<evidence type="ECO:0000313" key="3">
    <source>
        <dbReference type="Proteomes" id="UP000784294"/>
    </source>
</evidence>
<reference evidence="2" key="1">
    <citation type="submission" date="2018-11" db="EMBL/GenBank/DDBJ databases">
        <authorList>
            <consortium name="Pathogen Informatics"/>
        </authorList>
    </citation>
    <scope>NUCLEOTIDE SEQUENCE</scope>
</reference>
<proteinExistence type="predicted"/>
<protein>
    <submittedName>
        <fullName evidence="2">Uncharacterized protein</fullName>
    </submittedName>
</protein>
<feature type="compositionally biased region" description="Polar residues" evidence="1">
    <location>
        <begin position="67"/>
        <end position="77"/>
    </location>
</feature>